<reference evidence="3" key="1">
    <citation type="submission" date="2012-06" db="EMBL/GenBank/DDBJ databases">
        <title>Complete sequence of chromosome of Desulfomonile tiedjei DSM 6799.</title>
        <authorList>
            <person name="Lucas S."/>
            <person name="Copeland A."/>
            <person name="Lapidus A."/>
            <person name="Glavina del Rio T."/>
            <person name="Dalin E."/>
            <person name="Tice H."/>
            <person name="Bruce D."/>
            <person name="Goodwin L."/>
            <person name="Pitluck S."/>
            <person name="Peters L."/>
            <person name="Ovchinnikova G."/>
            <person name="Zeytun A."/>
            <person name="Lu M."/>
            <person name="Kyrpides N."/>
            <person name="Mavromatis K."/>
            <person name="Ivanova N."/>
            <person name="Brettin T."/>
            <person name="Detter J.C."/>
            <person name="Han C."/>
            <person name="Larimer F."/>
            <person name="Land M."/>
            <person name="Hauser L."/>
            <person name="Markowitz V."/>
            <person name="Cheng J.-F."/>
            <person name="Hugenholtz P."/>
            <person name="Woyke T."/>
            <person name="Wu D."/>
            <person name="Spring S."/>
            <person name="Schroeder M."/>
            <person name="Brambilla E."/>
            <person name="Klenk H.-P."/>
            <person name="Eisen J.A."/>
        </authorList>
    </citation>
    <scope>NUCLEOTIDE SEQUENCE [LARGE SCALE GENOMIC DNA]</scope>
    <source>
        <strain evidence="3">ATCC 49306 / DSM 6799 / DCB-1</strain>
    </source>
</reference>
<proteinExistence type="predicted"/>
<dbReference type="KEGG" id="dti:Desti_2574"/>
<feature type="chain" id="PRO_5003687341" description="Outer membrane protein beta-barrel domain-containing protein" evidence="1">
    <location>
        <begin position="30"/>
        <end position="288"/>
    </location>
</feature>
<gene>
    <name evidence="2" type="ordered locus">Desti_2574</name>
</gene>
<name>I4C6R3_DESTA</name>
<keyword evidence="3" id="KW-1185">Reference proteome</keyword>
<feature type="signal peptide" evidence="1">
    <location>
        <begin position="1"/>
        <end position="29"/>
    </location>
</feature>
<evidence type="ECO:0008006" key="4">
    <source>
        <dbReference type="Google" id="ProtNLM"/>
    </source>
</evidence>
<accession>I4C6R3</accession>
<dbReference type="HOGENOM" id="CLU_965518_0_0_7"/>
<dbReference type="Proteomes" id="UP000006055">
    <property type="component" value="Chromosome"/>
</dbReference>
<protein>
    <recommendedName>
        <fullName evidence="4">Outer membrane protein beta-barrel domain-containing protein</fullName>
    </recommendedName>
</protein>
<keyword evidence="1" id="KW-0732">Signal</keyword>
<sequence length="288" mass="32353">MKIYRQITPRILLSAVLTLLLLCPGISGAQDASWWGSSSWFDWSDFRGSANVRLFFARLSSANATINGQDVDLKERFDISGDPEVMKEAWFQLNIDRLGLRLHIEDHKFQGSPVLLPPPLPPIVFGELDFGAIRAGVDLDVIRYPFLRLGANFDYGFEVPKFVDDRTGRVEYKTSNPVTIGLHGYAIPGRIRDIPIFAQARARFPIPLVKQNPDIKITDWEVSGGVRPSIWQTSLYGFSTFAVSLEGGFRWVNLNMDATPDRIQTAQPIQANLKAQWQGAFVQLGLIF</sequence>
<organism evidence="2 3">
    <name type="scientific">Desulfomonile tiedjei (strain ATCC 49306 / DSM 6799 / DCB-1)</name>
    <dbReference type="NCBI Taxonomy" id="706587"/>
    <lineage>
        <taxon>Bacteria</taxon>
        <taxon>Pseudomonadati</taxon>
        <taxon>Thermodesulfobacteriota</taxon>
        <taxon>Desulfomonilia</taxon>
        <taxon>Desulfomonilales</taxon>
        <taxon>Desulfomonilaceae</taxon>
        <taxon>Desulfomonile</taxon>
    </lineage>
</organism>
<dbReference type="EMBL" id="CP003360">
    <property type="protein sequence ID" value="AFM25254.1"/>
    <property type="molecule type" value="Genomic_DNA"/>
</dbReference>
<evidence type="ECO:0000313" key="3">
    <source>
        <dbReference type="Proteomes" id="UP000006055"/>
    </source>
</evidence>
<dbReference type="AlphaFoldDB" id="I4C6R3"/>
<dbReference type="RefSeq" id="WP_014810396.1">
    <property type="nucleotide sequence ID" value="NC_018025.1"/>
</dbReference>
<evidence type="ECO:0000256" key="1">
    <source>
        <dbReference type="SAM" id="SignalP"/>
    </source>
</evidence>
<evidence type="ECO:0000313" key="2">
    <source>
        <dbReference type="EMBL" id="AFM25254.1"/>
    </source>
</evidence>